<dbReference type="Gene3D" id="2.40.128.520">
    <property type="match status" value="1"/>
</dbReference>
<keyword evidence="4" id="KW-1185">Reference proteome</keyword>
<feature type="chain" id="PRO_5003432159" description="DUF2147 domain-containing protein" evidence="1">
    <location>
        <begin position="28"/>
        <end position="160"/>
    </location>
</feature>
<dbReference type="PANTHER" id="PTHR36919:SF2">
    <property type="entry name" value="BLL6627 PROTEIN"/>
    <property type="match status" value="1"/>
</dbReference>
<sequence length="160" mass="17791">MLPMRTILASGLFSLLIGLTMTQPARAEADPTGLWLTQNKRSVVSVEPCQENKSMMCGYIHWIIEGGMQFDDKNPDAALHNRPMCGLPIIYGLKKLSANEWGDGKIYKADEGDVYDGQMEMNDDGTLAVSGYVGIPLFGKEQTWTRVNASDYPKCKRAKR</sequence>
<accession>G2KQ22</accession>
<dbReference type="EMBL" id="CP002382">
    <property type="protein sequence ID" value="AEP10390.1"/>
    <property type="molecule type" value="Genomic_DNA"/>
</dbReference>
<evidence type="ECO:0000256" key="1">
    <source>
        <dbReference type="SAM" id="SignalP"/>
    </source>
</evidence>
<keyword evidence="1" id="KW-0732">Signal</keyword>
<dbReference type="PANTHER" id="PTHR36919">
    <property type="entry name" value="BLR1215 PROTEIN"/>
    <property type="match status" value="1"/>
</dbReference>
<organism evidence="3 4">
    <name type="scientific">Micavibrio aeruginosavorus (strain ARL-13)</name>
    <dbReference type="NCBI Taxonomy" id="856793"/>
    <lineage>
        <taxon>Bacteria</taxon>
        <taxon>Pseudomonadati</taxon>
        <taxon>Bdellovibrionota</taxon>
        <taxon>Bdellovibrionia</taxon>
        <taxon>Bdellovibrionales</taxon>
        <taxon>Pseudobdellovibrionaceae</taxon>
        <taxon>Micavibrio</taxon>
    </lineage>
</organism>
<evidence type="ECO:0000313" key="3">
    <source>
        <dbReference type="EMBL" id="AEP10390.1"/>
    </source>
</evidence>
<gene>
    <name evidence="3" type="ordered locus">MICA_2083</name>
</gene>
<dbReference type="RefSeq" id="WP_014103613.1">
    <property type="nucleotide sequence ID" value="NC_016026.1"/>
</dbReference>
<evidence type="ECO:0000259" key="2">
    <source>
        <dbReference type="Pfam" id="PF09917"/>
    </source>
</evidence>
<dbReference type="AlphaFoldDB" id="G2KQ22"/>
<dbReference type="Proteomes" id="UP000009286">
    <property type="component" value="Chromosome"/>
</dbReference>
<dbReference type="InterPro" id="IPR019223">
    <property type="entry name" value="DUF2147"/>
</dbReference>
<dbReference type="KEGG" id="mai:MICA_2083"/>
<feature type="domain" description="DUF2147" evidence="2">
    <location>
        <begin position="33"/>
        <end position="146"/>
    </location>
</feature>
<name>G2KQ22_MICAA</name>
<evidence type="ECO:0000313" key="4">
    <source>
        <dbReference type="Proteomes" id="UP000009286"/>
    </source>
</evidence>
<reference evidence="3 4" key="1">
    <citation type="journal article" date="2011" name="BMC Genomics">
        <title>Genomic insights into an obligate epibiotic bacterial predator: Micavibrio aeruginosavorus ARL-13.</title>
        <authorList>
            <person name="Wang Z."/>
            <person name="Kadouri D."/>
            <person name="Wu M."/>
        </authorList>
    </citation>
    <scope>NUCLEOTIDE SEQUENCE [LARGE SCALE GENOMIC DNA]</scope>
    <source>
        <strain evidence="3 4">ARL-13</strain>
    </source>
</reference>
<dbReference type="Pfam" id="PF09917">
    <property type="entry name" value="DUF2147"/>
    <property type="match status" value="1"/>
</dbReference>
<proteinExistence type="predicted"/>
<dbReference type="eggNOG" id="COG4731">
    <property type="taxonomic scope" value="Bacteria"/>
</dbReference>
<dbReference type="OrthoDB" id="9811671at2"/>
<protein>
    <recommendedName>
        <fullName evidence="2">DUF2147 domain-containing protein</fullName>
    </recommendedName>
</protein>
<feature type="signal peptide" evidence="1">
    <location>
        <begin position="1"/>
        <end position="27"/>
    </location>
</feature>
<dbReference type="HOGENOM" id="CLU_108869_1_1_5"/>